<dbReference type="PROSITE" id="PS51296">
    <property type="entry name" value="RIESKE"/>
    <property type="match status" value="1"/>
</dbReference>
<dbReference type="EMBL" id="JACIBU010000001">
    <property type="protein sequence ID" value="MBB3677130.1"/>
    <property type="molecule type" value="Genomic_DNA"/>
</dbReference>
<feature type="compositionally biased region" description="Polar residues" evidence="6">
    <location>
        <begin position="1"/>
        <end position="10"/>
    </location>
</feature>
<dbReference type="Pfam" id="PF19112">
    <property type="entry name" value="VanA_C"/>
    <property type="match status" value="1"/>
</dbReference>
<dbReference type="PANTHER" id="PTHR21266">
    <property type="entry name" value="IRON-SULFUR DOMAIN CONTAINING PROTEIN"/>
    <property type="match status" value="1"/>
</dbReference>
<dbReference type="GO" id="GO:0046872">
    <property type="term" value="F:metal ion binding"/>
    <property type="evidence" value="ECO:0007669"/>
    <property type="project" value="UniProtKB-KW"/>
</dbReference>
<evidence type="ECO:0000313" key="9">
    <source>
        <dbReference type="EMBL" id="PZA21576.1"/>
    </source>
</evidence>
<dbReference type="OrthoDB" id="5243643at2"/>
<keyword evidence="4" id="KW-0408">Iron</keyword>
<keyword evidence="1" id="KW-0001">2Fe-2S</keyword>
<dbReference type="Proteomes" id="UP000580718">
    <property type="component" value="Unassembled WGS sequence"/>
</dbReference>
<evidence type="ECO:0000259" key="7">
    <source>
        <dbReference type="PROSITE" id="PS51296"/>
    </source>
</evidence>
<dbReference type="GO" id="GO:0051213">
    <property type="term" value="F:dioxygenase activity"/>
    <property type="evidence" value="ECO:0007669"/>
    <property type="project" value="UniProtKB-KW"/>
</dbReference>
<evidence type="ECO:0000256" key="2">
    <source>
        <dbReference type="ARBA" id="ARBA00022723"/>
    </source>
</evidence>
<feature type="compositionally biased region" description="Low complexity" evidence="6">
    <location>
        <begin position="284"/>
        <end position="299"/>
    </location>
</feature>
<dbReference type="InterPro" id="IPR044043">
    <property type="entry name" value="VanA_C_cat"/>
</dbReference>
<feature type="domain" description="Rieske" evidence="7">
    <location>
        <begin position="26"/>
        <end position="132"/>
    </location>
</feature>
<keyword evidence="8" id="KW-0223">Dioxygenase</keyword>
<protein>
    <submittedName>
        <fullName evidence="9">(2Fe-2S)-binding protein</fullName>
    </submittedName>
    <submittedName>
        <fullName evidence="8">Phenylpropionate dioxygenase-like ring-hydroxylating dioxygenase large terminal subunit</fullName>
    </submittedName>
</protein>
<dbReference type="InterPro" id="IPR050584">
    <property type="entry name" value="Cholesterol_7-desaturase"/>
</dbReference>
<feature type="region of interest" description="Disordered" evidence="6">
    <location>
        <begin position="1"/>
        <end position="25"/>
    </location>
</feature>
<dbReference type="GO" id="GO:0051537">
    <property type="term" value="F:2 iron, 2 sulfur cluster binding"/>
    <property type="evidence" value="ECO:0007669"/>
    <property type="project" value="UniProtKB-KW"/>
</dbReference>
<dbReference type="InterPro" id="IPR036922">
    <property type="entry name" value="Rieske_2Fe-2S_sf"/>
</dbReference>
<reference evidence="8 11" key="2">
    <citation type="submission" date="2020-08" db="EMBL/GenBank/DDBJ databases">
        <title>Sequencing the genomes of 1000 actinobacteria strains.</title>
        <authorList>
            <person name="Klenk H.-P."/>
        </authorList>
    </citation>
    <scope>NUCLEOTIDE SEQUENCE [LARGE SCALE GENOMIC DNA]</scope>
    <source>
        <strain evidence="8 11">DSM 16678</strain>
    </source>
</reference>
<evidence type="ECO:0000313" key="8">
    <source>
        <dbReference type="EMBL" id="MBB3677130.1"/>
    </source>
</evidence>
<comment type="caution">
    <text evidence="9">The sequence shown here is derived from an EMBL/GenBank/DDBJ whole genome shotgun (WGS) entry which is preliminary data.</text>
</comment>
<keyword evidence="10" id="KW-1185">Reference proteome</keyword>
<evidence type="ECO:0000313" key="10">
    <source>
        <dbReference type="Proteomes" id="UP000247602"/>
    </source>
</evidence>
<evidence type="ECO:0000256" key="3">
    <source>
        <dbReference type="ARBA" id="ARBA00023002"/>
    </source>
</evidence>
<gene>
    <name evidence="9" type="ORF">DMO24_09530</name>
    <name evidence="8" type="ORF">FHX36_002865</name>
</gene>
<dbReference type="CDD" id="cd03469">
    <property type="entry name" value="Rieske_RO_Alpha_N"/>
    <property type="match status" value="1"/>
</dbReference>
<dbReference type="GO" id="GO:0016705">
    <property type="term" value="F:oxidoreductase activity, acting on paired donors, with incorporation or reduction of molecular oxygen"/>
    <property type="evidence" value="ECO:0007669"/>
    <property type="project" value="UniProtKB-ARBA"/>
</dbReference>
<dbReference type="RefSeq" id="WP_110552063.1">
    <property type="nucleotide sequence ID" value="NZ_JACIBU010000001.1"/>
</dbReference>
<evidence type="ECO:0000256" key="4">
    <source>
        <dbReference type="ARBA" id="ARBA00023004"/>
    </source>
</evidence>
<keyword evidence="5" id="KW-0411">Iron-sulfur</keyword>
<sequence>MASTRTSTARTGPHRVPAQPGSETGWYPVARSAEVGTTPVPVGAGGQAYVVVRLRPGAEVTALSARCPHRLVPLATATVVDGRLQCGYHGWQFNAEGRCVHIPSLGADGTPPPRADLSAPWAVEERDGWVWLAPERTPAVRPPRVAAPVPEPVPAPAPPAGPVFGNLDPALEHAWHPVALSAELHEGGYLQARLLGRNWTVHRRAGVLAADPPAWGVTERHGLIWIAPAEPRDELLEVPETTDARFTAGWLRPARTTAPAGLLADAFLDAAHVPFVHAGTAGAAAGEEVPGPEVTPEPGGFRGVQKQLSDDPEAGTGGNPLRRATYRYRAPFQLLQRVEELDGGAVRTVLFLLQPEDADSTRVYTCVLLRGTGGAAVVPPDVVAAEVALQQAVLAEDLAQQAAMGSTGLPLLLRDELHVPADRLGVALRRALADLAADCAAADQATALQQRASA</sequence>
<name>A0A323VE81_9ACTN</name>
<accession>A0A323VE81</accession>
<dbReference type="SUPFAM" id="SSF55961">
    <property type="entry name" value="Bet v1-like"/>
    <property type="match status" value="1"/>
</dbReference>
<evidence type="ECO:0000256" key="6">
    <source>
        <dbReference type="SAM" id="MobiDB-lite"/>
    </source>
</evidence>
<dbReference type="Proteomes" id="UP000247602">
    <property type="component" value="Unassembled WGS sequence"/>
</dbReference>
<keyword evidence="2" id="KW-0479">Metal-binding</keyword>
<organism evidence="9 10">
    <name type="scientific">Modestobacter versicolor</name>
    <dbReference type="NCBI Taxonomy" id="429133"/>
    <lineage>
        <taxon>Bacteria</taxon>
        <taxon>Bacillati</taxon>
        <taxon>Actinomycetota</taxon>
        <taxon>Actinomycetes</taxon>
        <taxon>Geodermatophilales</taxon>
        <taxon>Geodermatophilaceae</taxon>
        <taxon>Modestobacter</taxon>
    </lineage>
</organism>
<evidence type="ECO:0000256" key="1">
    <source>
        <dbReference type="ARBA" id="ARBA00022714"/>
    </source>
</evidence>
<keyword evidence="3" id="KW-0560">Oxidoreductase</keyword>
<reference evidence="9 10" key="1">
    <citation type="submission" date="2018-06" db="EMBL/GenBank/DDBJ databases">
        <title>Draft genome sequence of Modestobacter versicolor CP153-2.</title>
        <authorList>
            <person name="Gundlapally S.R."/>
        </authorList>
    </citation>
    <scope>NUCLEOTIDE SEQUENCE [LARGE SCALE GENOMIC DNA]</scope>
    <source>
        <strain evidence="9 10">CP153-2</strain>
    </source>
</reference>
<dbReference type="Gene3D" id="2.102.10.10">
    <property type="entry name" value="Rieske [2Fe-2S] iron-sulphur domain"/>
    <property type="match status" value="1"/>
</dbReference>
<dbReference type="Gene3D" id="3.90.380.10">
    <property type="entry name" value="Naphthalene 1,2-dioxygenase Alpha Subunit, Chain A, domain 1"/>
    <property type="match status" value="1"/>
</dbReference>
<evidence type="ECO:0000313" key="11">
    <source>
        <dbReference type="Proteomes" id="UP000580718"/>
    </source>
</evidence>
<dbReference type="PANTHER" id="PTHR21266:SF60">
    <property type="entry name" value="3-KETOSTEROID-9-ALPHA-MONOOXYGENASE, OXYGENASE COMPONENT"/>
    <property type="match status" value="1"/>
</dbReference>
<dbReference type="Pfam" id="PF00355">
    <property type="entry name" value="Rieske"/>
    <property type="match status" value="1"/>
</dbReference>
<dbReference type="InterPro" id="IPR017941">
    <property type="entry name" value="Rieske_2Fe-2S"/>
</dbReference>
<dbReference type="Gene3D" id="2.20.25.680">
    <property type="match status" value="1"/>
</dbReference>
<dbReference type="AlphaFoldDB" id="A0A323VE81"/>
<dbReference type="SUPFAM" id="SSF50022">
    <property type="entry name" value="ISP domain"/>
    <property type="match status" value="1"/>
</dbReference>
<dbReference type="EMBL" id="QKNV01000079">
    <property type="protein sequence ID" value="PZA21576.1"/>
    <property type="molecule type" value="Genomic_DNA"/>
</dbReference>
<proteinExistence type="predicted"/>
<feature type="region of interest" description="Disordered" evidence="6">
    <location>
        <begin position="284"/>
        <end position="322"/>
    </location>
</feature>
<dbReference type="GO" id="GO:0004497">
    <property type="term" value="F:monooxygenase activity"/>
    <property type="evidence" value="ECO:0007669"/>
    <property type="project" value="UniProtKB-ARBA"/>
</dbReference>
<evidence type="ECO:0000256" key="5">
    <source>
        <dbReference type="ARBA" id="ARBA00023014"/>
    </source>
</evidence>